<accession>A0A183TEX0</accession>
<sequence>LIAALACETSIAYEKCTLSSLRIYPFRLVFVYLFPFPIFLRFPSSLSILNVSFIHRFFTEYSLNGIPEDLISSWRAYFNFKACCYRAYVSIVTGLITTHVVSRTLGLVRPWRSMVPWGPWVKADEHRGLADDLLNATETTLHQLTLSLDAEYALHSLIRFLHCENARRAARAYASGSGAEVAFFRKLQPFASRTLSKAQTENSMIYHQPVPSSLAELKLKATFGIATPEMPALVFTHDEEWKEAVNGFDVTKMLDFLSRKDVRSESGACGAPSQILLTPGAGRCGGESAVDAAEAKYHYNLIHEQVSTVEHTVAIVGSSGQTLIGDIRGGPCFLGPFSNQNRNPKCLSETMVADGQASRKKKEAAKLHVIKEQPIYHGVRDPGNASGCVIS</sequence>
<dbReference type="Gene3D" id="1.25.40.280">
    <property type="entry name" value="alix/aip1 like domains"/>
    <property type="match status" value="1"/>
</dbReference>
<dbReference type="WBParaSite" id="SSLN_0001558201-mRNA-1">
    <property type="protein sequence ID" value="SSLN_0001558201-mRNA-1"/>
    <property type="gene ID" value="SSLN_0001558201"/>
</dbReference>
<reference evidence="1" key="1">
    <citation type="submission" date="2016-06" db="UniProtKB">
        <authorList>
            <consortium name="WormBaseParasite"/>
        </authorList>
    </citation>
    <scope>IDENTIFICATION</scope>
</reference>
<dbReference type="InterPro" id="IPR038499">
    <property type="entry name" value="BRO1_sf"/>
</dbReference>
<evidence type="ECO:0000313" key="1">
    <source>
        <dbReference type="WBParaSite" id="SSLN_0001558201-mRNA-1"/>
    </source>
</evidence>
<dbReference type="AlphaFoldDB" id="A0A183TEX0"/>
<protein>
    <submittedName>
        <fullName evidence="1">Transmembrane protein</fullName>
    </submittedName>
</protein>
<name>A0A183TEX0_SCHSO</name>
<proteinExistence type="predicted"/>
<organism evidence="1">
    <name type="scientific">Schistocephalus solidus</name>
    <name type="common">Tapeworm</name>
    <dbReference type="NCBI Taxonomy" id="70667"/>
    <lineage>
        <taxon>Eukaryota</taxon>
        <taxon>Metazoa</taxon>
        <taxon>Spiralia</taxon>
        <taxon>Lophotrochozoa</taxon>
        <taxon>Platyhelminthes</taxon>
        <taxon>Cestoda</taxon>
        <taxon>Eucestoda</taxon>
        <taxon>Diphyllobothriidea</taxon>
        <taxon>Diphyllobothriidae</taxon>
        <taxon>Schistocephalus</taxon>
    </lineage>
</organism>